<dbReference type="RefSeq" id="WP_379085117.1">
    <property type="nucleotide sequence ID" value="NZ_JBHTJO010000001.1"/>
</dbReference>
<reference evidence="3" key="1">
    <citation type="journal article" date="2019" name="Int. J. Syst. Evol. Microbiol.">
        <title>The Global Catalogue of Microorganisms (GCM) 10K type strain sequencing project: providing services to taxonomists for standard genome sequencing and annotation.</title>
        <authorList>
            <consortium name="The Broad Institute Genomics Platform"/>
            <consortium name="The Broad Institute Genome Sequencing Center for Infectious Disease"/>
            <person name="Wu L."/>
            <person name="Ma J."/>
        </authorList>
    </citation>
    <scope>NUCLEOTIDE SEQUENCE [LARGE SCALE GENOMIC DNA]</scope>
    <source>
        <strain evidence="3">CCUG 61697</strain>
    </source>
</reference>
<dbReference type="EMBL" id="JBHTJO010000001">
    <property type="protein sequence ID" value="MFD0985926.1"/>
    <property type="molecule type" value="Genomic_DNA"/>
</dbReference>
<sequence length="107" mass="11671">MDLPPPIQTYLDADKKNDGEALIQAFAADAVVRDEGQTHVGRDAIEKWWRGAKAQYHHAVEPLDAVQNGDAVNVRAKVTGEFPGSPAVLVFAFRHRTGEITHLDIGA</sequence>
<dbReference type="InterPro" id="IPR037401">
    <property type="entry name" value="SnoaL-like"/>
</dbReference>
<dbReference type="Pfam" id="PF12680">
    <property type="entry name" value="SnoaL_2"/>
    <property type="match status" value="1"/>
</dbReference>
<feature type="domain" description="SnoaL-like" evidence="1">
    <location>
        <begin position="8"/>
        <end position="101"/>
    </location>
</feature>
<dbReference type="Proteomes" id="UP001597102">
    <property type="component" value="Unassembled WGS sequence"/>
</dbReference>
<dbReference type="InterPro" id="IPR032710">
    <property type="entry name" value="NTF2-like_dom_sf"/>
</dbReference>
<evidence type="ECO:0000259" key="1">
    <source>
        <dbReference type="Pfam" id="PF12680"/>
    </source>
</evidence>
<comment type="caution">
    <text evidence="2">The sequence shown here is derived from an EMBL/GenBank/DDBJ whole genome shotgun (WGS) entry which is preliminary data.</text>
</comment>
<proteinExistence type="predicted"/>
<keyword evidence="3" id="KW-1185">Reference proteome</keyword>
<protein>
    <submittedName>
        <fullName evidence="2">Nuclear transport factor 2 family protein</fullName>
    </submittedName>
</protein>
<accession>A0ABW3J859</accession>
<name>A0ABW3J859_9HYPH</name>
<evidence type="ECO:0000313" key="3">
    <source>
        <dbReference type="Proteomes" id="UP001597102"/>
    </source>
</evidence>
<gene>
    <name evidence="2" type="ORF">ACFQ2F_02310</name>
</gene>
<organism evidence="2 3">
    <name type="scientific">Methyloligella solikamskensis</name>
    <dbReference type="NCBI Taxonomy" id="1177756"/>
    <lineage>
        <taxon>Bacteria</taxon>
        <taxon>Pseudomonadati</taxon>
        <taxon>Pseudomonadota</taxon>
        <taxon>Alphaproteobacteria</taxon>
        <taxon>Hyphomicrobiales</taxon>
        <taxon>Hyphomicrobiaceae</taxon>
        <taxon>Methyloligella</taxon>
    </lineage>
</organism>
<dbReference type="Gene3D" id="3.10.450.50">
    <property type="match status" value="1"/>
</dbReference>
<evidence type="ECO:0000313" key="2">
    <source>
        <dbReference type="EMBL" id="MFD0985926.1"/>
    </source>
</evidence>
<dbReference type="SUPFAM" id="SSF54427">
    <property type="entry name" value="NTF2-like"/>
    <property type="match status" value="1"/>
</dbReference>